<feature type="repeat" description="TPR" evidence="3">
    <location>
        <begin position="260"/>
        <end position="293"/>
    </location>
</feature>
<dbReference type="InterPro" id="IPR019734">
    <property type="entry name" value="TPR_rpt"/>
</dbReference>
<keyword evidence="2 3" id="KW-0802">TPR repeat</keyword>
<evidence type="ECO:0000313" key="4">
    <source>
        <dbReference type="EMBL" id="AFS77947.1"/>
    </source>
</evidence>
<dbReference type="EMBL" id="CP003326">
    <property type="protein sequence ID" value="AFS77947.1"/>
    <property type="molecule type" value="Genomic_DNA"/>
</dbReference>
<name>K0AYT5_GOTA9</name>
<dbReference type="Proteomes" id="UP000006094">
    <property type="component" value="Chromosome"/>
</dbReference>
<dbReference type="STRING" id="1128398.Curi_c08770"/>
<dbReference type="RefSeq" id="WP_014967084.1">
    <property type="nucleotide sequence ID" value="NC_018664.1"/>
</dbReference>
<dbReference type="PANTHER" id="PTHR44858:SF1">
    <property type="entry name" value="UDP-N-ACETYLGLUCOSAMINE--PEPTIDE N-ACETYLGLUCOSAMINYLTRANSFERASE SPINDLY-RELATED"/>
    <property type="match status" value="1"/>
</dbReference>
<protein>
    <submittedName>
        <fullName evidence="4">TPR repeat-containing protein</fullName>
    </submittedName>
</protein>
<evidence type="ECO:0000256" key="2">
    <source>
        <dbReference type="ARBA" id="ARBA00022803"/>
    </source>
</evidence>
<reference evidence="4 5" key="1">
    <citation type="journal article" date="2012" name="PLoS ONE">
        <title>The purine-utilizing bacterium Clostridium acidurici 9a: a genome-guided metabolic reconsideration.</title>
        <authorList>
            <person name="Hartwich K."/>
            <person name="Poehlein A."/>
            <person name="Daniel R."/>
        </authorList>
    </citation>
    <scope>NUCLEOTIDE SEQUENCE [LARGE SCALE GENOMIC DNA]</scope>
    <source>
        <strain evidence="5">ATCC 7906 / DSM 604 / BCRC 14475 / CIP 104303 / KCTC 5404 / NCIMB 10678 / 9a</strain>
    </source>
</reference>
<keyword evidence="1" id="KW-0677">Repeat</keyword>
<dbReference type="eggNOG" id="COG0457">
    <property type="taxonomic scope" value="Bacteria"/>
</dbReference>
<organism evidence="4 5">
    <name type="scientific">Gottschalkia acidurici (strain ATCC 7906 / DSM 604 / BCRC 14475 / CIP 104303 / KCTC 5404 / NCIMB 10678 / 9a)</name>
    <name type="common">Clostridium acidurici</name>
    <dbReference type="NCBI Taxonomy" id="1128398"/>
    <lineage>
        <taxon>Bacteria</taxon>
        <taxon>Bacillati</taxon>
        <taxon>Bacillota</taxon>
        <taxon>Tissierellia</taxon>
        <taxon>Tissierellales</taxon>
        <taxon>Gottschalkiaceae</taxon>
        <taxon>Gottschalkia</taxon>
    </lineage>
</organism>
<gene>
    <name evidence="4" type="ordered locus">Curi_c08770</name>
</gene>
<dbReference type="AlphaFoldDB" id="K0AYT5"/>
<evidence type="ECO:0000256" key="1">
    <source>
        <dbReference type="ARBA" id="ARBA00022737"/>
    </source>
</evidence>
<dbReference type="HOGENOM" id="CLU_064073_0_0_9"/>
<dbReference type="InterPro" id="IPR050498">
    <property type="entry name" value="Ycf3"/>
</dbReference>
<proteinExistence type="predicted"/>
<sequence>MSRLDNYFKKKTKNISFIEIQPDSYIEVSGHKVEKEIPLPIVVDELIDEIQRGDGLDEIKFASFIKGIIYTIGVDPEFKYFEAYKKILYSYDKKIEEYILYISLKSINEGSLESGLIGLRALYFLNEDNLYGKYNYALALEERAKESLNLKDTELANAFLNGSTTILEEILNADSSFHLAYYKLGYHYKNRSEFKKCQLTWEKFLRIGKEEELLQEVRENLDSIKDDVIYEEGYSSILNGDPQSGLDKLLPLEPKYENWWNLYFMIGLGFRQLNLFEEAKGYFEKVLEIEEDQVDAINELGLCLVYLGETISGIQKFTKAIELRPNDYEIMCNRGMSYLQMNDIENAQRDILKAYNINPNDEITIACKNELEKSIM</sequence>
<dbReference type="PROSITE" id="PS50005">
    <property type="entry name" value="TPR"/>
    <property type="match status" value="3"/>
</dbReference>
<evidence type="ECO:0000256" key="3">
    <source>
        <dbReference type="PROSITE-ProRule" id="PRU00339"/>
    </source>
</evidence>
<dbReference type="SMART" id="SM00028">
    <property type="entry name" value="TPR"/>
    <property type="match status" value="4"/>
</dbReference>
<feature type="repeat" description="TPR" evidence="3">
    <location>
        <begin position="294"/>
        <end position="327"/>
    </location>
</feature>
<dbReference type="Gene3D" id="1.25.40.10">
    <property type="entry name" value="Tetratricopeptide repeat domain"/>
    <property type="match status" value="1"/>
</dbReference>
<evidence type="ECO:0000313" key="5">
    <source>
        <dbReference type="Proteomes" id="UP000006094"/>
    </source>
</evidence>
<dbReference type="SUPFAM" id="SSF48452">
    <property type="entry name" value="TPR-like"/>
    <property type="match status" value="1"/>
</dbReference>
<dbReference type="KEGG" id="cad:Curi_c08770"/>
<dbReference type="PANTHER" id="PTHR44858">
    <property type="entry name" value="TETRATRICOPEPTIDE REPEAT PROTEIN 6"/>
    <property type="match status" value="1"/>
</dbReference>
<dbReference type="InterPro" id="IPR011990">
    <property type="entry name" value="TPR-like_helical_dom_sf"/>
</dbReference>
<keyword evidence="5" id="KW-1185">Reference proteome</keyword>
<dbReference type="Pfam" id="PF13431">
    <property type="entry name" value="TPR_17"/>
    <property type="match status" value="1"/>
</dbReference>
<dbReference type="Pfam" id="PF13181">
    <property type="entry name" value="TPR_8"/>
    <property type="match status" value="1"/>
</dbReference>
<accession>K0AYT5</accession>
<dbReference type="OrthoDB" id="358807at2"/>
<feature type="repeat" description="TPR" evidence="3">
    <location>
        <begin position="328"/>
        <end position="361"/>
    </location>
</feature>